<name>A0A0V0HJC4_SOLCH</name>
<protein>
    <submittedName>
        <fullName evidence="1">Putative ovule protein</fullName>
    </submittedName>
</protein>
<reference evidence="1" key="1">
    <citation type="submission" date="2015-12" db="EMBL/GenBank/DDBJ databases">
        <title>Gene expression during late stages of embryo sac development: a critical building block for successful pollen-pistil interactions.</title>
        <authorList>
            <person name="Liu Y."/>
            <person name="Joly V."/>
            <person name="Sabar M."/>
            <person name="Matton D.P."/>
        </authorList>
    </citation>
    <scope>NUCLEOTIDE SEQUENCE</scope>
</reference>
<evidence type="ECO:0000313" key="1">
    <source>
        <dbReference type="EMBL" id="JAP20447.1"/>
    </source>
</evidence>
<organism evidence="1">
    <name type="scientific">Solanum chacoense</name>
    <name type="common">Chaco potato</name>
    <dbReference type="NCBI Taxonomy" id="4108"/>
    <lineage>
        <taxon>Eukaryota</taxon>
        <taxon>Viridiplantae</taxon>
        <taxon>Streptophyta</taxon>
        <taxon>Embryophyta</taxon>
        <taxon>Tracheophyta</taxon>
        <taxon>Spermatophyta</taxon>
        <taxon>Magnoliopsida</taxon>
        <taxon>eudicotyledons</taxon>
        <taxon>Gunneridae</taxon>
        <taxon>Pentapetalae</taxon>
        <taxon>asterids</taxon>
        <taxon>lamiids</taxon>
        <taxon>Solanales</taxon>
        <taxon>Solanaceae</taxon>
        <taxon>Solanoideae</taxon>
        <taxon>Solaneae</taxon>
        <taxon>Solanum</taxon>
    </lineage>
</organism>
<accession>A0A0V0HJC4</accession>
<proteinExistence type="predicted"/>
<sequence length="86" mass="9797">MLKSDGLSTEGEHEIATRAINFFQNQFTEEGATNNLSLLQHIYTWVSDEDNIILNVIPREEEIKRVVFEFNGDSVCGPDGFTGHFY</sequence>
<dbReference type="EMBL" id="GEDG01018841">
    <property type="protein sequence ID" value="JAP20447.1"/>
    <property type="molecule type" value="Transcribed_RNA"/>
</dbReference>
<dbReference type="AlphaFoldDB" id="A0A0V0HJC4"/>